<keyword evidence="4" id="KW-1185">Reference proteome</keyword>
<dbReference type="AlphaFoldDB" id="A0AAN7SDZ8"/>
<proteinExistence type="predicted"/>
<feature type="region of interest" description="Disordered" evidence="1">
    <location>
        <begin position="19"/>
        <end position="45"/>
    </location>
</feature>
<reference evidence="4" key="1">
    <citation type="submission" date="2023-01" db="EMBL/GenBank/DDBJ databases">
        <title>Key to firefly adult light organ development and bioluminescence: homeobox transcription factors regulate luciferase expression and transportation to peroxisome.</title>
        <authorList>
            <person name="Fu X."/>
        </authorList>
    </citation>
    <scope>NUCLEOTIDE SEQUENCE [LARGE SCALE GENOMIC DNA]</scope>
</reference>
<evidence type="ECO:0000256" key="1">
    <source>
        <dbReference type="SAM" id="MobiDB-lite"/>
    </source>
</evidence>
<dbReference type="Proteomes" id="UP001353858">
    <property type="component" value="Unassembled WGS sequence"/>
</dbReference>
<name>A0AAN7SDZ8_9COLE</name>
<sequence>MKFYLVFLGFLVTVRAEERSAAPTTQERRGTDKQENDVSLSNPSVGSSAVYRNSLKSGSAHAASANVLNYNPQAIYSTQPLNYVPQSGVKYTPSPIPAHIMYGFSPQPQQFEYEPQSVAYAQSAAKSAGSGSRHAAASLPAFNFSPASEVSSFRFSSPLVTYSNQGVLSQVTGKLASSSAGHSAQESQSAPVSKNSGGTAAAAPQQTVYTSVPQFAYNSVPQQKQEYVQASPEYAYVQAPQQVAYAAPQRVVYATQPSQNAAAKESYASVPRQYYAVVSQLAYSPQQLGHAAAGLQLAYALAPQGGHSNSQQVYSVPSQAKYANVDAQEVYN</sequence>
<keyword evidence="2" id="KW-0732">Signal</keyword>
<dbReference type="EMBL" id="JARPUR010000001">
    <property type="protein sequence ID" value="KAK4887176.1"/>
    <property type="molecule type" value="Genomic_DNA"/>
</dbReference>
<evidence type="ECO:0000256" key="2">
    <source>
        <dbReference type="SAM" id="SignalP"/>
    </source>
</evidence>
<evidence type="ECO:0000313" key="4">
    <source>
        <dbReference type="Proteomes" id="UP001353858"/>
    </source>
</evidence>
<feature type="signal peptide" evidence="2">
    <location>
        <begin position="1"/>
        <end position="16"/>
    </location>
</feature>
<organism evidence="3 4">
    <name type="scientific">Aquatica leii</name>
    <dbReference type="NCBI Taxonomy" id="1421715"/>
    <lineage>
        <taxon>Eukaryota</taxon>
        <taxon>Metazoa</taxon>
        <taxon>Ecdysozoa</taxon>
        <taxon>Arthropoda</taxon>
        <taxon>Hexapoda</taxon>
        <taxon>Insecta</taxon>
        <taxon>Pterygota</taxon>
        <taxon>Neoptera</taxon>
        <taxon>Endopterygota</taxon>
        <taxon>Coleoptera</taxon>
        <taxon>Polyphaga</taxon>
        <taxon>Elateriformia</taxon>
        <taxon>Elateroidea</taxon>
        <taxon>Lampyridae</taxon>
        <taxon>Luciolinae</taxon>
        <taxon>Aquatica</taxon>
    </lineage>
</organism>
<protein>
    <submittedName>
        <fullName evidence="3">Uncharacterized protein</fullName>
    </submittedName>
</protein>
<comment type="caution">
    <text evidence="3">The sequence shown here is derived from an EMBL/GenBank/DDBJ whole genome shotgun (WGS) entry which is preliminary data.</text>
</comment>
<accession>A0AAN7SDZ8</accession>
<evidence type="ECO:0000313" key="3">
    <source>
        <dbReference type="EMBL" id="KAK4887176.1"/>
    </source>
</evidence>
<feature type="chain" id="PRO_5042813217" evidence="2">
    <location>
        <begin position="17"/>
        <end position="332"/>
    </location>
</feature>
<feature type="compositionally biased region" description="Basic and acidic residues" evidence="1">
    <location>
        <begin position="19"/>
        <end position="36"/>
    </location>
</feature>
<feature type="region of interest" description="Disordered" evidence="1">
    <location>
        <begin position="179"/>
        <end position="199"/>
    </location>
</feature>
<gene>
    <name evidence="3" type="ORF">RN001_003447</name>
</gene>